<dbReference type="EnsemblPlants" id="MELO3C005151.2.1">
    <property type="protein sequence ID" value="MELO3C005151.2.1"/>
    <property type="gene ID" value="MELO3C005151.2"/>
</dbReference>
<accession>A0A9I9CKN7</accession>
<name>A0A9I9CKN7_CUCME</name>
<proteinExistence type="predicted"/>
<dbReference type="AlphaFoldDB" id="A0A9I9CKN7"/>
<reference evidence="1" key="1">
    <citation type="submission" date="2023-03" db="UniProtKB">
        <authorList>
            <consortium name="EnsemblPlants"/>
        </authorList>
    </citation>
    <scope>IDENTIFICATION</scope>
</reference>
<organism evidence="1">
    <name type="scientific">Cucumis melo</name>
    <name type="common">Muskmelon</name>
    <dbReference type="NCBI Taxonomy" id="3656"/>
    <lineage>
        <taxon>Eukaryota</taxon>
        <taxon>Viridiplantae</taxon>
        <taxon>Streptophyta</taxon>
        <taxon>Embryophyta</taxon>
        <taxon>Tracheophyta</taxon>
        <taxon>Spermatophyta</taxon>
        <taxon>Magnoliopsida</taxon>
        <taxon>eudicotyledons</taxon>
        <taxon>Gunneridae</taxon>
        <taxon>Pentapetalae</taxon>
        <taxon>rosids</taxon>
        <taxon>fabids</taxon>
        <taxon>Cucurbitales</taxon>
        <taxon>Cucurbitaceae</taxon>
        <taxon>Benincaseae</taxon>
        <taxon>Cucumis</taxon>
    </lineage>
</organism>
<evidence type="ECO:0000313" key="1">
    <source>
        <dbReference type="EnsemblPlants" id="MELO3C005151.2.1"/>
    </source>
</evidence>
<dbReference type="Gramene" id="MELO3C005151.2.1">
    <property type="protein sequence ID" value="MELO3C005151.2.1"/>
    <property type="gene ID" value="MELO3C005151.2"/>
</dbReference>
<sequence>MDVEDVSDEEIVNALAVAQALGKSSETTNLETKYDDIAEGLKELDMDNYDNEDDGILILPPLI</sequence>
<protein>
    <submittedName>
        <fullName evidence="1">Uncharacterized protein</fullName>
    </submittedName>
</protein>